<keyword evidence="3" id="KW-1185">Reference proteome</keyword>
<dbReference type="Proteomes" id="UP000565521">
    <property type="component" value="Unassembled WGS sequence"/>
</dbReference>
<accession>A0A7Y7PSZ9</accession>
<evidence type="ECO:0000256" key="1">
    <source>
        <dbReference type="SAM" id="MobiDB-lite"/>
    </source>
</evidence>
<evidence type="ECO:0000313" key="3">
    <source>
        <dbReference type="Proteomes" id="UP000565521"/>
    </source>
</evidence>
<proteinExistence type="predicted"/>
<dbReference type="RefSeq" id="WP_176910294.1">
    <property type="nucleotide sequence ID" value="NZ_JABKAU010000076.1"/>
</dbReference>
<organism evidence="2 3">
    <name type="scientific">Hymenobacter lapidiphilus</name>
    <dbReference type="NCBI Taxonomy" id="2608003"/>
    <lineage>
        <taxon>Bacteria</taxon>
        <taxon>Pseudomonadati</taxon>
        <taxon>Bacteroidota</taxon>
        <taxon>Cytophagia</taxon>
        <taxon>Cytophagales</taxon>
        <taxon>Hymenobacteraceae</taxon>
        <taxon>Hymenobacter</taxon>
    </lineage>
</organism>
<evidence type="ECO:0000313" key="2">
    <source>
        <dbReference type="EMBL" id="NVO33488.1"/>
    </source>
</evidence>
<feature type="compositionally biased region" description="Basic and acidic residues" evidence="1">
    <location>
        <begin position="59"/>
        <end position="69"/>
    </location>
</feature>
<dbReference type="EMBL" id="JABKAU010000076">
    <property type="protein sequence ID" value="NVO33488.1"/>
    <property type="molecule type" value="Genomic_DNA"/>
</dbReference>
<feature type="compositionally biased region" description="Polar residues" evidence="1">
    <location>
        <begin position="96"/>
        <end position="114"/>
    </location>
</feature>
<reference evidence="2 3" key="1">
    <citation type="submission" date="2020-05" db="EMBL/GenBank/DDBJ databases">
        <title>Hymenobacter terrestris sp. nov. and Hymenobacter lapidiphilus sp. nov., isolated from regoliths in Antarctica.</title>
        <authorList>
            <person name="Sedlacek I."/>
            <person name="Pantucek R."/>
            <person name="Zeman M."/>
            <person name="Holochova P."/>
            <person name="Kralova S."/>
            <person name="Stankova E."/>
            <person name="Sedo O."/>
            <person name="Micenkova L."/>
            <person name="Svec P."/>
            <person name="Gupta V."/>
            <person name="Sood U."/>
            <person name="Korpole U.S."/>
            <person name="Lal R."/>
        </authorList>
    </citation>
    <scope>NUCLEOTIDE SEQUENCE [LARGE SCALE GENOMIC DNA]</scope>
    <source>
        <strain evidence="2 3">P5342</strain>
    </source>
</reference>
<feature type="region of interest" description="Disordered" evidence="1">
    <location>
        <begin position="59"/>
        <end position="114"/>
    </location>
</feature>
<dbReference type="AlphaFoldDB" id="A0A7Y7PSZ9"/>
<comment type="caution">
    <text evidence="2">The sequence shown here is derived from an EMBL/GenBank/DDBJ whole genome shotgun (WGS) entry which is preliminary data.</text>
</comment>
<sequence>MPTENFNYRKFITVWNQRNLSVLDTHDVARLLESAAKLPGLLDSFAGQALVRRATLELERRRRPQDEPPGHPPIVLTPPAAPPAPDCLRGPGCLRGQQTPTTSMKKLTPQNAASWSRPDLVARAAELRAAELGSLYSSAARTAELRQVRVLLRALAPAATGSPAPPC</sequence>
<protein>
    <submittedName>
        <fullName evidence="2">Uncharacterized protein</fullName>
    </submittedName>
</protein>
<feature type="compositionally biased region" description="Pro residues" evidence="1">
    <location>
        <begin position="70"/>
        <end position="85"/>
    </location>
</feature>
<gene>
    <name evidence="2" type="ORF">HW554_19990</name>
</gene>
<name>A0A7Y7PSZ9_9BACT</name>